<reference evidence="1 2" key="1">
    <citation type="journal article" date="2024" name="Plant J.">
        <title>Genome sequences and population genomics reveal climatic adaptation and genomic divergence between two closely related sweetgum species.</title>
        <authorList>
            <person name="Xu W.Q."/>
            <person name="Ren C.Q."/>
            <person name="Zhang X.Y."/>
            <person name="Comes H.P."/>
            <person name="Liu X.H."/>
            <person name="Li Y.G."/>
            <person name="Kettle C.J."/>
            <person name="Jalonen R."/>
            <person name="Gaisberger H."/>
            <person name="Ma Y.Z."/>
            <person name="Qiu Y.X."/>
        </authorList>
    </citation>
    <scope>NUCLEOTIDE SEQUENCE [LARGE SCALE GENOMIC DNA]</scope>
    <source>
        <strain evidence="1">Hangzhou</strain>
    </source>
</reference>
<dbReference type="Proteomes" id="UP001415857">
    <property type="component" value="Unassembled WGS sequence"/>
</dbReference>
<comment type="caution">
    <text evidence="1">The sequence shown here is derived from an EMBL/GenBank/DDBJ whole genome shotgun (WGS) entry which is preliminary data.</text>
</comment>
<dbReference type="EMBL" id="JBBPBK010000007">
    <property type="protein sequence ID" value="KAK9281259.1"/>
    <property type="molecule type" value="Genomic_DNA"/>
</dbReference>
<proteinExistence type="predicted"/>
<accession>A0AAP0WVF1</accession>
<evidence type="ECO:0000313" key="2">
    <source>
        <dbReference type="Proteomes" id="UP001415857"/>
    </source>
</evidence>
<evidence type="ECO:0000313" key="1">
    <source>
        <dbReference type="EMBL" id="KAK9281259.1"/>
    </source>
</evidence>
<sequence length="107" mass="12130">MASEGSACSTYPDLQKVSDCSLRMPCEIKIAYSKPENFGRYYYVSTCNVRLGDATDLFNGLVNGRLNCKDEDMTDKVEVASRKDMKTLIANHCPKEMRTRFKETAKK</sequence>
<organism evidence="1 2">
    <name type="scientific">Liquidambar formosana</name>
    <name type="common">Formosan gum</name>
    <dbReference type="NCBI Taxonomy" id="63359"/>
    <lineage>
        <taxon>Eukaryota</taxon>
        <taxon>Viridiplantae</taxon>
        <taxon>Streptophyta</taxon>
        <taxon>Embryophyta</taxon>
        <taxon>Tracheophyta</taxon>
        <taxon>Spermatophyta</taxon>
        <taxon>Magnoliopsida</taxon>
        <taxon>eudicotyledons</taxon>
        <taxon>Gunneridae</taxon>
        <taxon>Pentapetalae</taxon>
        <taxon>Saxifragales</taxon>
        <taxon>Altingiaceae</taxon>
        <taxon>Liquidambar</taxon>
    </lineage>
</organism>
<protein>
    <submittedName>
        <fullName evidence="1">Uncharacterized protein</fullName>
    </submittedName>
</protein>
<name>A0AAP0WVF1_LIQFO</name>
<keyword evidence="2" id="KW-1185">Reference proteome</keyword>
<dbReference type="AlphaFoldDB" id="A0AAP0WVF1"/>
<gene>
    <name evidence="1" type="ORF">L1049_004155</name>
</gene>